<proteinExistence type="predicted"/>
<dbReference type="Proteomes" id="UP001419084">
    <property type="component" value="Unassembled WGS sequence"/>
</dbReference>
<sequence length="77" mass="8690">MFINSKKNFEICEGEKKFLIPRNYIGEVPAWVSKHWLVQAAIKDGSIATPKTKKDKALEQADAEAEVKAEAADKREE</sequence>
<feature type="region of interest" description="Disordered" evidence="1">
    <location>
        <begin position="51"/>
        <end position="77"/>
    </location>
</feature>
<dbReference type="EMBL" id="BRPJ01000034">
    <property type="protein sequence ID" value="GLB30092.1"/>
    <property type="molecule type" value="Genomic_DNA"/>
</dbReference>
<feature type="compositionally biased region" description="Basic and acidic residues" evidence="1">
    <location>
        <begin position="55"/>
        <end position="77"/>
    </location>
</feature>
<keyword evidence="3" id="KW-1185">Reference proteome</keyword>
<protein>
    <submittedName>
        <fullName evidence="2">Uncharacterized protein</fullName>
    </submittedName>
</protein>
<evidence type="ECO:0000256" key="1">
    <source>
        <dbReference type="SAM" id="MobiDB-lite"/>
    </source>
</evidence>
<name>A0ABQ5M5A3_9FIRM</name>
<evidence type="ECO:0000313" key="3">
    <source>
        <dbReference type="Proteomes" id="UP001419084"/>
    </source>
</evidence>
<reference evidence="2 3" key="1">
    <citation type="journal article" date="2024" name="Int. J. Syst. Evol. Microbiol.">
        <title>Lacrimispora brassicae sp. nov. isolated from fermented cabbage, and proposal of Clostridium indicum Gundawar et al. 2019 and Clostridium methoxybenzovorans Mechichi et al. 1999 as heterotypic synonyms of Lacrimispora amygdalina (Parshina et al. 2003) Haas and Blanchard 2020 and Lacrimispora indolis (McClung and McCoy 1957) Haas and Blanchard 2020, respectively.</title>
        <authorList>
            <person name="Kobayashi H."/>
            <person name="Tanizawa Y."/>
            <person name="Sakamoto M."/>
            <person name="Ohkuma M."/>
            <person name="Tohno M."/>
        </authorList>
    </citation>
    <scope>NUCLEOTIDE SEQUENCE [LARGE SCALE GENOMIC DNA]</scope>
    <source>
        <strain evidence="2 3">DSM 12857</strain>
    </source>
</reference>
<gene>
    <name evidence="2" type="ORF">LAD12857_20150</name>
</gene>
<dbReference type="RefSeq" id="WP_346065210.1">
    <property type="nucleotide sequence ID" value="NZ_BRPJ01000034.1"/>
</dbReference>
<evidence type="ECO:0000313" key="2">
    <source>
        <dbReference type="EMBL" id="GLB30092.1"/>
    </source>
</evidence>
<accession>A0ABQ5M5A3</accession>
<comment type="caution">
    <text evidence="2">The sequence shown here is derived from an EMBL/GenBank/DDBJ whole genome shotgun (WGS) entry which is preliminary data.</text>
</comment>
<organism evidence="2 3">
    <name type="scientific">Lacrimispora amygdalina</name>
    <dbReference type="NCBI Taxonomy" id="253257"/>
    <lineage>
        <taxon>Bacteria</taxon>
        <taxon>Bacillati</taxon>
        <taxon>Bacillota</taxon>
        <taxon>Clostridia</taxon>
        <taxon>Lachnospirales</taxon>
        <taxon>Lachnospiraceae</taxon>
        <taxon>Lacrimispora</taxon>
    </lineage>
</organism>